<dbReference type="Proteomes" id="UP000770015">
    <property type="component" value="Unassembled WGS sequence"/>
</dbReference>
<dbReference type="GO" id="GO:0016618">
    <property type="term" value="F:hydroxypyruvate reductase [NAD(P)H] activity"/>
    <property type="evidence" value="ECO:0007669"/>
    <property type="project" value="TreeGrafter"/>
</dbReference>
<evidence type="ECO:0000256" key="2">
    <source>
        <dbReference type="RuleBase" id="RU003719"/>
    </source>
</evidence>
<comment type="similarity">
    <text evidence="2">Belongs to the D-isomer specific 2-hydroxyacid dehydrogenase family.</text>
</comment>
<dbReference type="Gene3D" id="3.40.50.720">
    <property type="entry name" value="NAD(P)-binding Rossmann-like Domain"/>
    <property type="match status" value="2"/>
</dbReference>
<dbReference type="GO" id="GO:0051287">
    <property type="term" value="F:NAD binding"/>
    <property type="evidence" value="ECO:0007669"/>
    <property type="project" value="InterPro"/>
</dbReference>
<evidence type="ECO:0000256" key="1">
    <source>
        <dbReference type="ARBA" id="ARBA00023002"/>
    </source>
</evidence>
<evidence type="ECO:0008006" key="7">
    <source>
        <dbReference type="Google" id="ProtNLM"/>
    </source>
</evidence>
<protein>
    <recommendedName>
        <fullName evidence="7">D-mandelate dehydrogenase</fullName>
    </recommendedName>
</protein>
<dbReference type="GO" id="GO:0005829">
    <property type="term" value="C:cytosol"/>
    <property type="evidence" value="ECO:0007669"/>
    <property type="project" value="TreeGrafter"/>
</dbReference>
<organism evidence="5 6">
    <name type="scientific">Plectosphaerella plurivora</name>
    <dbReference type="NCBI Taxonomy" id="936078"/>
    <lineage>
        <taxon>Eukaryota</taxon>
        <taxon>Fungi</taxon>
        <taxon>Dikarya</taxon>
        <taxon>Ascomycota</taxon>
        <taxon>Pezizomycotina</taxon>
        <taxon>Sordariomycetes</taxon>
        <taxon>Hypocreomycetidae</taxon>
        <taxon>Glomerellales</taxon>
        <taxon>Plectosphaerellaceae</taxon>
        <taxon>Plectosphaerella</taxon>
    </lineage>
</organism>
<dbReference type="InterPro" id="IPR029753">
    <property type="entry name" value="D-isomer_DH_CS"/>
</dbReference>
<dbReference type="AlphaFoldDB" id="A0A9P8V3Z5"/>
<dbReference type="Pfam" id="PF02826">
    <property type="entry name" value="2-Hacid_dh_C"/>
    <property type="match status" value="1"/>
</dbReference>
<dbReference type="PANTHER" id="PTHR10996:SF281">
    <property type="entry name" value="D-ISOMER SPECIFIC 2-HYDROXYACID DEHYDROGENASE NAD-BINDING DOMAIN-CONTAINING PROTEIN-RELATED"/>
    <property type="match status" value="1"/>
</dbReference>
<name>A0A9P8V3Z5_9PEZI</name>
<keyword evidence="6" id="KW-1185">Reference proteome</keyword>
<dbReference type="InterPro" id="IPR036291">
    <property type="entry name" value="NAD(P)-bd_dom_sf"/>
</dbReference>
<reference evidence="5" key="1">
    <citation type="journal article" date="2021" name="Nat. Commun.">
        <title>Genetic determinants of endophytism in the Arabidopsis root mycobiome.</title>
        <authorList>
            <person name="Mesny F."/>
            <person name="Miyauchi S."/>
            <person name="Thiergart T."/>
            <person name="Pickel B."/>
            <person name="Atanasova L."/>
            <person name="Karlsson M."/>
            <person name="Huettel B."/>
            <person name="Barry K.W."/>
            <person name="Haridas S."/>
            <person name="Chen C."/>
            <person name="Bauer D."/>
            <person name="Andreopoulos W."/>
            <person name="Pangilinan J."/>
            <person name="LaButti K."/>
            <person name="Riley R."/>
            <person name="Lipzen A."/>
            <person name="Clum A."/>
            <person name="Drula E."/>
            <person name="Henrissat B."/>
            <person name="Kohler A."/>
            <person name="Grigoriev I.V."/>
            <person name="Martin F.M."/>
            <person name="Hacquard S."/>
        </authorList>
    </citation>
    <scope>NUCLEOTIDE SEQUENCE</scope>
    <source>
        <strain evidence="5">MPI-SDFR-AT-0117</strain>
    </source>
</reference>
<proteinExistence type="inferred from homology"/>
<dbReference type="PANTHER" id="PTHR10996">
    <property type="entry name" value="2-HYDROXYACID DEHYDROGENASE-RELATED"/>
    <property type="match status" value="1"/>
</dbReference>
<feature type="domain" description="D-isomer specific 2-hydroxyacid dehydrogenase NAD-binding" evidence="4">
    <location>
        <begin position="128"/>
        <end position="310"/>
    </location>
</feature>
<evidence type="ECO:0000313" key="6">
    <source>
        <dbReference type="Proteomes" id="UP000770015"/>
    </source>
</evidence>
<dbReference type="EMBL" id="JAGSXJ010000029">
    <property type="protein sequence ID" value="KAH6670844.1"/>
    <property type="molecule type" value="Genomic_DNA"/>
</dbReference>
<evidence type="ECO:0000259" key="3">
    <source>
        <dbReference type="Pfam" id="PF00389"/>
    </source>
</evidence>
<feature type="domain" description="D-isomer specific 2-hydroxyacid dehydrogenase catalytic" evidence="3">
    <location>
        <begin position="73"/>
        <end position="342"/>
    </location>
</feature>
<dbReference type="GO" id="GO:0030267">
    <property type="term" value="F:glyoxylate reductase (NADPH) activity"/>
    <property type="evidence" value="ECO:0007669"/>
    <property type="project" value="TreeGrafter"/>
</dbReference>
<sequence length="348" mass="37476">MSTPKPVVLHLGDDIEFNPDIYKHLTESFTVIQPSLADRQRDAWLRNLRDRKWGDFQAVFRPFWNSGLEMGRWDAEMIPLLPASLKVFASAGAGYDWADVDLLADAGVLYCNGASASSEAVADMAIYHIISVFRNLQFSNMAARSGDPAAFLDAHRNQPTGARNPAGHVLGIVGLGNIGFRVATKARACFGMRILYNDPIPRPAEDEASLGSAVRVLELDDLLGQVDCVVIAAPGTGGLRLIDAGRIACMKKGARLVNVARGCLVDESALADALEAGHLHAVGLDVFEDEPNVNPRLARHPRATLTSHNGGGAFETTSGFEALAMQNVQAVLEGRPALTPVNHHLLRT</sequence>
<evidence type="ECO:0000259" key="4">
    <source>
        <dbReference type="Pfam" id="PF02826"/>
    </source>
</evidence>
<dbReference type="InterPro" id="IPR050223">
    <property type="entry name" value="D-isomer_2-hydroxyacid_DH"/>
</dbReference>
<comment type="caution">
    <text evidence="5">The sequence shown here is derived from an EMBL/GenBank/DDBJ whole genome shotgun (WGS) entry which is preliminary data.</text>
</comment>
<dbReference type="OrthoDB" id="9991913at2759"/>
<gene>
    <name evidence="5" type="ORF">F5X68DRAFT_44045</name>
</gene>
<evidence type="ECO:0000313" key="5">
    <source>
        <dbReference type="EMBL" id="KAH6670844.1"/>
    </source>
</evidence>
<dbReference type="InterPro" id="IPR006139">
    <property type="entry name" value="D-isomer_2_OHA_DH_cat_dom"/>
</dbReference>
<accession>A0A9P8V3Z5</accession>
<dbReference type="SUPFAM" id="SSF51735">
    <property type="entry name" value="NAD(P)-binding Rossmann-fold domains"/>
    <property type="match status" value="1"/>
</dbReference>
<keyword evidence="1 2" id="KW-0560">Oxidoreductase</keyword>
<dbReference type="CDD" id="cd12168">
    <property type="entry name" value="Mand_dh_like"/>
    <property type="match status" value="1"/>
</dbReference>
<dbReference type="SUPFAM" id="SSF52283">
    <property type="entry name" value="Formate/glycerate dehydrogenase catalytic domain-like"/>
    <property type="match status" value="1"/>
</dbReference>
<dbReference type="Pfam" id="PF00389">
    <property type="entry name" value="2-Hacid_dh"/>
    <property type="match status" value="1"/>
</dbReference>
<dbReference type="InterPro" id="IPR006140">
    <property type="entry name" value="D-isomer_DH_NAD-bd"/>
</dbReference>
<dbReference type="PROSITE" id="PS00671">
    <property type="entry name" value="D_2_HYDROXYACID_DH_3"/>
    <property type="match status" value="1"/>
</dbReference>